<dbReference type="GO" id="GO:0006952">
    <property type="term" value="P:defense response"/>
    <property type="evidence" value="ECO:0007669"/>
    <property type="project" value="UniProtKB-KW"/>
</dbReference>
<reference evidence="12" key="1">
    <citation type="submission" date="2023-03" db="EMBL/GenBank/DDBJ databases">
        <authorList>
            <person name="Julca I."/>
        </authorList>
    </citation>
    <scope>NUCLEOTIDE SEQUENCE</scope>
</reference>
<keyword evidence="8" id="KW-0539">Nucleus</keyword>
<feature type="compositionally biased region" description="Polar residues" evidence="10">
    <location>
        <begin position="1"/>
        <end position="35"/>
    </location>
</feature>
<dbReference type="PANTHER" id="PTHR31657">
    <property type="entry name" value="ETHYLENE-RESPONSIVE TRANSCRIPTION FACTOR ERF061"/>
    <property type="match status" value="1"/>
</dbReference>
<feature type="domain" description="AP2/ERF" evidence="11">
    <location>
        <begin position="257"/>
        <end position="314"/>
    </location>
</feature>
<feature type="region of interest" description="Disordered" evidence="10">
    <location>
        <begin position="452"/>
        <end position="485"/>
    </location>
</feature>
<dbReference type="CDD" id="cd00018">
    <property type="entry name" value="AP2"/>
    <property type="match status" value="1"/>
</dbReference>
<feature type="compositionally biased region" description="Polar residues" evidence="10">
    <location>
        <begin position="90"/>
        <end position="104"/>
    </location>
</feature>
<dbReference type="PANTHER" id="PTHR31657:SF19">
    <property type="entry name" value="ETHYLENE-RESPONSIVE TRANSCRIPTION FACTOR ERF053"/>
    <property type="match status" value="1"/>
</dbReference>
<feature type="region of interest" description="Disordered" evidence="10">
    <location>
        <begin position="320"/>
        <end position="383"/>
    </location>
</feature>
<evidence type="ECO:0000256" key="5">
    <source>
        <dbReference type="ARBA" id="ARBA00023125"/>
    </source>
</evidence>
<protein>
    <submittedName>
        <fullName evidence="12">OLC1v1024026C1</fullName>
    </submittedName>
</protein>
<keyword evidence="2" id="KW-0936">Ethylene signaling pathway</keyword>
<feature type="region of interest" description="Disordered" evidence="10">
    <location>
        <begin position="1"/>
        <end position="75"/>
    </location>
</feature>
<evidence type="ECO:0000256" key="8">
    <source>
        <dbReference type="ARBA" id="ARBA00023242"/>
    </source>
</evidence>
<feature type="compositionally biased region" description="Basic and acidic residues" evidence="10">
    <location>
        <begin position="362"/>
        <end position="376"/>
    </location>
</feature>
<evidence type="ECO:0000256" key="6">
    <source>
        <dbReference type="ARBA" id="ARBA00023159"/>
    </source>
</evidence>
<evidence type="ECO:0000313" key="13">
    <source>
        <dbReference type="Proteomes" id="UP001161247"/>
    </source>
</evidence>
<dbReference type="FunFam" id="3.30.730.10:FF:000001">
    <property type="entry name" value="Ethylene-responsive transcription factor 2"/>
    <property type="match status" value="1"/>
</dbReference>
<keyword evidence="3" id="KW-0611">Plant defense</keyword>
<dbReference type="Proteomes" id="UP001161247">
    <property type="component" value="Chromosome 1"/>
</dbReference>
<dbReference type="PROSITE" id="PS51032">
    <property type="entry name" value="AP2_ERF"/>
    <property type="match status" value="1"/>
</dbReference>
<gene>
    <name evidence="12" type="ORF">OLC1_LOCUS1796</name>
</gene>
<proteinExistence type="inferred from homology"/>
<dbReference type="GO" id="GO:0005634">
    <property type="term" value="C:nucleus"/>
    <property type="evidence" value="ECO:0007669"/>
    <property type="project" value="UniProtKB-SubCell"/>
</dbReference>
<evidence type="ECO:0000256" key="7">
    <source>
        <dbReference type="ARBA" id="ARBA00023163"/>
    </source>
</evidence>
<evidence type="ECO:0000256" key="3">
    <source>
        <dbReference type="ARBA" id="ARBA00022821"/>
    </source>
</evidence>
<evidence type="ECO:0000313" key="12">
    <source>
        <dbReference type="EMBL" id="CAI9089453.1"/>
    </source>
</evidence>
<keyword evidence="5" id="KW-0238">DNA-binding</keyword>
<dbReference type="InterPro" id="IPR001471">
    <property type="entry name" value="AP2/ERF_dom"/>
</dbReference>
<organism evidence="12 13">
    <name type="scientific">Oldenlandia corymbosa var. corymbosa</name>
    <dbReference type="NCBI Taxonomy" id="529605"/>
    <lineage>
        <taxon>Eukaryota</taxon>
        <taxon>Viridiplantae</taxon>
        <taxon>Streptophyta</taxon>
        <taxon>Embryophyta</taxon>
        <taxon>Tracheophyta</taxon>
        <taxon>Spermatophyta</taxon>
        <taxon>Magnoliopsida</taxon>
        <taxon>eudicotyledons</taxon>
        <taxon>Gunneridae</taxon>
        <taxon>Pentapetalae</taxon>
        <taxon>asterids</taxon>
        <taxon>lamiids</taxon>
        <taxon>Gentianales</taxon>
        <taxon>Rubiaceae</taxon>
        <taxon>Rubioideae</taxon>
        <taxon>Spermacoceae</taxon>
        <taxon>Hedyotis-Oldenlandia complex</taxon>
        <taxon>Oldenlandia</taxon>
    </lineage>
</organism>
<keyword evidence="6" id="KW-0010">Activator</keyword>
<feature type="compositionally biased region" description="Polar residues" evidence="10">
    <location>
        <begin position="330"/>
        <end position="339"/>
    </location>
</feature>
<dbReference type="PRINTS" id="PR00367">
    <property type="entry name" value="ETHRSPELEMNT"/>
</dbReference>
<sequence>MASPRNSGKSKKITQNSAQMEWSGDNNSGLQQQQGRGFDLGLEERQQQQQHQWKPVFDDASMDNNNRPFKKVKSPERLHPFLQQLASLDRQQQTPSVGNTNPLASSSSSTSSSSRHVFPFAFDGSQQSMESLWQLRSHSQTYDNQNQQVHNLGGSTSVHPPLLRPLQQNEQQQQMISFAPQWYQNPNHQQGFAFPSYFAGDAATSSPYQQQQLLRYWSDALNLSPRGRMMMMSRLGQGQDTRTLFRPQIQPINTTKLYRGVRQRHWGKWVAEIRLPRNRTRLWLGTFDTAEDAAMAYDREAFKLRGENARLNFPELFLNKDNDKKEAQPGESSISSGMDNKSEEPDDQAQQGLQASIPELSPEMHHPLADDNHPGEDSGLGSSEVTVATDEIPPAQMENCCVQQSSELVWGEMTEAWFNSIPAGWGPGSPVWDDLDTSNNLMLPPNLSFGSSSSTNLHHHLHSQNYHDSDHPPAHLDSAASSSSNSFPLKPFFWKDQD</sequence>
<dbReference type="InterPro" id="IPR051758">
    <property type="entry name" value="ERF/AP2-like"/>
</dbReference>
<evidence type="ECO:0000256" key="10">
    <source>
        <dbReference type="SAM" id="MobiDB-lite"/>
    </source>
</evidence>
<accession>A0AAV1C2Z9</accession>
<feature type="region of interest" description="Disordered" evidence="10">
    <location>
        <begin position="90"/>
        <end position="115"/>
    </location>
</feature>
<feature type="compositionally biased region" description="Low complexity" evidence="10">
    <location>
        <begin position="105"/>
        <end position="114"/>
    </location>
</feature>
<comment type="similarity">
    <text evidence="9">Belongs to the AP2/ERF transcription factor family. ERF subfamily.</text>
</comment>
<keyword evidence="7" id="KW-0804">Transcription</keyword>
<dbReference type="GO" id="GO:0003700">
    <property type="term" value="F:DNA-binding transcription factor activity"/>
    <property type="evidence" value="ECO:0007669"/>
    <property type="project" value="InterPro"/>
</dbReference>
<dbReference type="Pfam" id="PF00847">
    <property type="entry name" value="AP2"/>
    <property type="match status" value="1"/>
</dbReference>
<dbReference type="SMART" id="SM00380">
    <property type="entry name" value="AP2"/>
    <property type="match status" value="1"/>
</dbReference>
<dbReference type="InterPro" id="IPR036955">
    <property type="entry name" value="AP2/ERF_dom_sf"/>
</dbReference>
<dbReference type="InterPro" id="IPR016177">
    <property type="entry name" value="DNA-bd_dom_sf"/>
</dbReference>
<comment type="subcellular location">
    <subcellularLocation>
        <location evidence="1">Nucleus</location>
    </subcellularLocation>
</comment>
<evidence type="ECO:0000256" key="1">
    <source>
        <dbReference type="ARBA" id="ARBA00004123"/>
    </source>
</evidence>
<dbReference type="GO" id="GO:0009873">
    <property type="term" value="P:ethylene-activated signaling pathway"/>
    <property type="evidence" value="ECO:0007669"/>
    <property type="project" value="UniProtKB-KW"/>
</dbReference>
<evidence type="ECO:0000256" key="2">
    <source>
        <dbReference type="ARBA" id="ARBA00022745"/>
    </source>
</evidence>
<dbReference type="GO" id="GO:0000976">
    <property type="term" value="F:transcription cis-regulatory region binding"/>
    <property type="evidence" value="ECO:0007669"/>
    <property type="project" value="UniProtKB-ARBA"/>
</dbReference>
<evidence type="ECO:0000256" key="9">
    <source>
        <dbReference type="ARBA" id="ARBA00024343"/>
    </source>
</evidence>
<dbReference type="AlphaFoldDB" id="A0AAV1C2Z9"/>
<dbReference type="SUPFAM" id="SSF54171">
    <property type="entry name" value="DNA-binding domain"/>
    <property type="match status" value="1"/>
</dbReference>
<dbReference type="EMBL" id="OX459118">
    <property type="protein sequence ID" value="CAI9089453.1"/>
    <property type="molecule type" value="Genomic_DNA"/>
</dbReference>
<evidence type="ECO:0000259" key="11">
    <source>
        <dbReference type="PROSITE" id="PS51032"/>
    </source>
</evidence>
<dbReference type="Gene3D" id="3.30.730.10">
    <property type="entry name" value="AP2/ERF domain"/>
    <property type="match status" value="1"/>
</dbReference>
<name>A0AAV1C2Z9_OLDCO</name>
<evidence type="ECO:0000256" key="4">
    <source>
        <dbReference type="ARBA" id="ARBA00023015"/>
    </source>
</evidence>
<keyword evidence="13" id="KW-1185">Reference proteome</keyword>
<keyword evidence="4" id="KW-0805">Transcription regulation</keyword>
<feature type="compositionally biased region" description="Basic and acidic residues" evidence="10">
    <location>
        <begin position="465"/>
        <end position="474"/>
    </location>
</feature>